<gene>
    <name evidence="6" type="ORF">D3226_09290</name>
</gene>
<feature type="domain" description="ABC transporter" evidence="5">
    <location>
        <begin position="23"/>
        <end position="253"/>
    </location>
</feature>
<keyword evidence="4 6" id="KW-0067">ATP-binding</keyword>
<dbReference type="PANTHER" id="PTHR46743:SF2">
    <property type="entry name" value="TEICHOIC ACIDS EXPORT ATP-BINDING PROTEIN TAGH"/>
    <property type="match status" value="1"/>
</dbReference>
<dbReference type="Proteomes" id="UP001646141">
    <property type="component" value="Unassembled WGS sequence"/>
</dbReference>
<organism evidence="6 7">
    <name type="scientific">Leucobacter chromiireducens subsp. chromiireducens</name>
    <dbReference type="NCBI Taxonomy" id="660067"/>
    <lineage>
        <taxon>Bacteria</taxon>
        <taxon>Bacillati</taxon>
        <taxon>Actinomycetota</taxon>
        <taxon>Actinomycetes</taxon>
        <taxon>Micrococcales</taxon>
        <taxon>Microbacteriaceae</taxon>
        <taxon>Leucobacter</taxon>
    </lineage>
</organism>
<dbReference type="PANTHER" id="PTHR46743">
    <property type="entry name" value="TEICHOIC ACIDS EXPORT ATP-BINDING PROTEIN TAGH"/>
    <property type="match status" value="1"/>
</dbReference>
<dbReference type="InterPro" id="IPR003593">
    <property type="entry name" value="AAA+_ATPase"/>
</dbReference>
<comment type="caution">
    <text evidence="6">The sequence shown here is derived from an EMBL/GenBank/DDBJ whole genome shotgun (WGS) entry which is preliminary data.</text>
</comment>
<dbReference type="EMBL" id="QYAD01000003">
    <property type="protein sequence ID" value="MBL3690152.1"/>
    <property type="molecule type" value="Genomic_DNA"/>
</dbReference>
<dbReference type="Pfam" id="PF00005">
    <property type="entry name" value="ABC_tran"/>
    <property type="match status" value="1"/>
</dbReference>
<dbReference type="InterPro" id="IPR015860">
    <property type="entry name" value="ABC_transpr_TagH-like"/>
</dbReference>
<evidence type="ECO:0000256" key="3">
    <source>
        <dbReference type="ARBA" id="ARBA00022741"/>
    </source>
</evidence>
<sequence>MPKISERGKPAIVFSDAKKTFKIKHTNSFKETFIAALQRKELTTDFNAVDGVSFDVPEGQSVALMGSNGSGKSTTLKLLSGVLAPDGGWVRTRGRIAGLIEVGAGFHPDLTGRQNVYLNAAILGMSKEETDAKFDDILEFSEIGEFIDTEVKRYSSGMYARLGFAVAVHTEFDVLLVDEVLSVGDAAFREKCNERMLQLRERGKTMFIVSHNAGQVLRLCERGIVLEHGRVIFDGPIEEAVDALERSQRGQGLVNDFPVLHPLSSVYDRNPSAYGAPLAPQQQLDSGVYQEFERGIISAFTGPGATNEAVGLPRGVFLSAYERAGGPRGPWGLLAGRPRGRFEDFETRAMPFENGIAWYSLDSGFSFARAGTEEFNSVREIYERED</sequence>
<evidence type="ECO:0000256" key="2">
    <source>
        <dbReference type="ARBA" id="ARBA00022448"/>
    </source>
</evidence>
<dbReference type="Gene3D" id="3.40.50.300">
    <property type="entry name" value="P-loop containing nucleotide triphosphate hydrolases"/>
    <property type="match status" value="1"/>
</dbReference>
<evidence type="ECO:0000256" key="4">
    <source>
        <dbReference type="ARBA" id="ARBA00022840"/>
    </source>
</evidence>
<comment type="similarity">
    <text evidence="1">Belongs to the ABC transporter superfamily.</text>
</comment>
<evidence type="ECO:0000259" key="5">
    <source>
        <dbReference type="PROSITE" id="PS50893"/>
    </source>
</evidence>
<keyword evidence="3" id="KW-0547">Nucleotide-binding</keyword>
<keyword evidence="7" id="KW-1185">Reference proteome</keyword>
<dbReference type="RefSeq" id="WP_202382272.1">
    <property type="nucleotide sequence ID" value="NZ_BAAAMA010000001.1"/>
</dbReference>
<evidence type="ECO:0000256" key="1">
    <source>
        <dbReference type="ARBA" id="ARBA00005417"/>
    </source>
</evidence>
<evidence type="ECO:0000313" key="7">
    <source>
        <dbReference type="Proteomes" id="UP001646141"/>
    </source>
</evidence>
<dbReference type="SUPFAM" id="SSF52540">
    <property type="entry name" value="P-loop containing nucleoside triphosphate hydrolases"/>
    <property type="match status" value="1"/>
</dbReference>
<evidence type="ECO:0000313" key="6">
    <source>
        <dbReference type="EMBL" id="MBL3690152.1"/>
    </source>
</evidence>
<dbReference type="InterPro" id="IPR003439">
    <property type="entry name" value="ABC_transporter-like_ATP-bd"/>
</dbReference>
<dbReference type="CDD" id="cd03220">
    <property type="entry name" value="ABC_KpsT_Wzt"/>
    <property type="match status" value="1"/>
</dbReference>
<proteinExistence type="inferred from homology"/>
<reference evidence="6 7" key="1">
    <citation type="submission" date="2018-09" db="EMBL/GenBank/DDBJ databases">
        <title>Comparative genomics of Leucobacter spp.</title>
        <authorList>
            <person name="Reis A.C."/>
            <person name="Kolvenbach B.A."/>
            <person name="Corvini P.F.X."/>
            <person name="Nunes O.C."/>
        </authorList>
    </citation>
    <scope>NUCLEOTIDE SEQUENCE [LARGE SCALE GENOMIC DNA]</scope>
    <source>
        <strain evidence="6 7">L-1</strain>
    </source>
</reference>
<dbReference type="SMART" id="SM00382">
    <property type="entry name" value="AAA"/>
    <property type="match status" value="1"/>
</dbReference>
<dbReference type="PROSITE" id="PS50893">
    <property type="entry name" value="ABC_TRANSPORTER_2"/>
    <property type="match status" value="1"/>
</dbReference>
<accession>A0ABS1SSL0</accession>
<keyword evidence="2" id="KW-0813">Transport</keyword>
<dbReference type="GO" id="GO:0005524">
    <property type="term" value="F:ATP binding"/>
    <property type="evidence" value="ECO:0007669"/>
    <property type="project" value="UniProtKB-KW"/>
</dbReference>
<dbReference type="InterPro" id="IPR027417">
    <property type="entry name" value="P-loop_NTPase"/>
</dbReference>
<dbReference type="InterPro" id="IPR050683">
    <property type="entry name" value="Bact_Polysacc_Export_ATP-bd"/>
</dbReference>
<protein>
    <submittedName>
        <fullName evidence="6">ATP-binding cassette domain-containing protein</fullName>
    </submittedName>
</protein>
<name>A0ABS1SSL0_9MICO</name>